<organism evidence="1 2">
    <name type="scientific">Gymnopus androsaceus JB14</name>
    <dbReference type="NCBI Taxonomy" id="1447944"/>
    <lineage>
        <taxon>Eukaryota</taxon>
        <taxon>Fungi</taxon>
        <taxon>Dikarya</taxon>
        <taxon>Basidiomycota</taxon>
        <taxon>Agaricomycotina</taxon>
        <taxon>Agaricomycetes</taxon>
        <taxon>Agaricomycetidae</taxon>
        <taxon>Agaricales</taxon>
        <taxon>Marasmiineae</taxon>
        <taxon>Omphalotaceae</taxon>
        <taxon>Gymnopus</taxon>
    </lineage>
</organism>
<dbReference type="AlphaFoldDB" id="A0A6A4HA74"/>
<evidence type="ECO:0000313" key="2">
    <source>
        <dbReference type="Proteomes" id="UP000799118"/>
    </source>
</evidence>
<protein>
    <submittedName>
        <fullName evidence="1">Uncharacterized protein</fullName>
    </submittedName>
</protein>
<reference evidence="1" key="1">
    <citation type="journal article" date="2019" name="Environ. Microbiol.">
        <title>Fungal ecological strategies reflected in gene transcription - a case study of two litter decomposers.</title>
        <authorList>
            <person name="Barbi F."/>
            <person name="Kohler A."/>
            <person name="Barry K."/>
            <person name="Baskaran P."/>
            <person name="Daum C."/>
            <person name="Fauchery L."/>
            <person name="Ihrmark K."/>
            <person name="Kuo A."/>
            <person name="LaButti K."/>
            <person name="Lipzen A."/>
            <person name="Morin E."/>
            <person name="Grigoriev I.V."/>
            <person name="Henrissat B."/>
            <person name="Lindahl B."/>
            <person name="Martin F."/>
        </authorList>
    </citation>
    <scope>NUCLEOTIDE SEQUENCE</scope>
    <source>
        <strain evidence="1">JB14</strain>
    </source>
</reference>
<name>A0A6A4HA74_9AGAR</name>
<dbReference type="Proteomes" id="UP000799118">
    <property type="component" value="Unassembled WGS sequence"/>
</dbReference>
<proteinExistence type="predicted"/>
<keyword evidence="2" id="KW-1185">Reference proteome</keyword>
<accession>A0A6A4HA74</accession>
<sequence length="234" mass="26070">MSKNSCSQPDPTVKKALFSLEQRNVGLWILRTTIPAQAIEALPRLQSSKQCQVAAWGDHKPICRLGNSTRANLGSMQEAALTGSKKYIGQYYARVLARTLSLLSAAVGIPRKGEQMQSYIKRVHEFSRANVVEITVRIKKGSAPEYHHRDLYYVKNSARFAPTALYSPTTVREAFIASHNTLKTFGFATVIQVQTQDGELLVWWSKTDTIPFAALLGILDGNAEDELARCGWRD</sequence>
<evidence type="ECO:0000313" key="1">
    <source>
        <dbReference type="EMBL" id="KAE9394075.1"/>
    </source>
</evidence>
<dbReference type="OrthoDB" id="3070889at2759"/>
<dbReference type="EMBL" id="ML769558">
    <property type="protein sequence ID" value="KAE9394075.1"/>
    <property type="molecule type" value="Genomic_DNA"/>
</dbReference>
<gene>
    <name evidence="1" type="ORF">BT96DRAFT_943486</name>
</gene>